<proteinExistence type="predicted"/>
<reference evidence="1" key="1">
    <citation type="submission" date="2019-08" db="EMBL/GenBank/DDBJ databases">
        <authorList>
            <person name="Kucharzyk K."/>
            <person name="Murdoch R.W."/>
            <person name="Higgins S."/>
            <person name="Loffler F."/>
        </authorList>
    </citation>
    <scope>NUCLEOTIDE SEQUENCE</scope>
</reference>
<sequence length="71" mass="8178">MDLKYAISGETITTEGKVEKVYISGGTNSFILDGNEFRRNPWSFTPKEGKFYRLNYLPNSKYVVSYELISN</sequence>
<gene>
    <name evidence="1" type="ORF">SDC9_197169</name>
</gene>
<comment type="caution">
    <text evidence="1">The sequence shown here is derived from an EMBL/GenBank/DDBJ whole genome shotgun (WGS) entry which is preliminary data.</text>
</comment>
<accession>A0A645IE04</accession>
<name>A0A645IE04_9ZZZZ</name>
<dbReference type="AlphaFoldDB" id="A0A645IE04"/>
<protein>
    <submittedName>
        <fullName evidence="1">Uncharacterized protein</fullName>
    </submittedName>
</protein>
<dbReference type="EMBL" id="VSSQ01112891">
    <property type="protein sequence ID" value="MPN49548.1"/>
    <property type="molecule type" value="Genomic_DNA"/>
</dbReference>
<evidence type="ECO:0000313" key="1">
    <source>
        <dbReference type="EMBL" id="MPN49548.1"/>
    </source>
</evidence>
<organism evidence="1">
    <name type="scientific">bioreactor metagenome</name>
    <dbReference type="NCBI Taxonomy" id="1076179"/>
    <lineage>
        <taxon>unclassified sequences</taxon>
        <taxon>metagenomes</taxon>
        <taxon>ecological metagenomes</taxon>
    </lineage>
</organism>